<dbReference type="AlphaFoldDB" id="A0A6J7R9A6"/>
<dbReference type="SUPFAM" id="SSF51004">
    <property type="entry name" value="C-terminal (heme d1) domain of cytochrome cd1-nitrite reductase"/>
    <property type="match status" value="1"/>
</dbReference>
<reference evidence="1" key="1">
    <citation type="submission" date="2020-05" db="EMBL/GenBank/DDBJ databases">
        <authorList>
            <person name="Chiriac C."/>
            <person name="Salcher M."/>
            <person name="Ghai R."/>
            <person name="Kavagutti S V."/>
        </authorList>
    </citation>
    <scope>NUCLEOTIDE SEQUENCE</scope>
</reference>
<evidence type="ECO:0000313" key="1">
    <source>
        <dbReference type="EMBL" id="CAB5025251.1"/>
    </source>
</evidence>
<protein>
    <submittedName>
        <fullName evidence="1">Unannotated protein</fullName>
    </submittedName>
</protein>
<dbReference type="InterPro" id="IPR015943">
    <property type="entry name" value="WD40/YVTN_repeat-like_dom_sf"/>
</dbReference>
<gene>
    <name evidence="1" type="ORF">UFOPK3967_03009</name>
</gene>
<organism evidence="1">
    <name type="scientific">freshwater metagenome</name>
    <dbReference type="NCBI Taxonomy" id="449393"/>
    <lineage>
        <taxon>unclassified sequences</taxon>
        <taxon>metagenomes</taxon>
        <taxon>ecological metagenomes</taxon>
    </lineage>
</organism>
<dbReference type="Gene3D" id="2.130.10.10">
    <property type="entry name" value="YVTN repeat-like/Quinoprotein amine dehydrogenase"/>
    <property type="match status" value="1"/>
</dbReference>
<dbReference type="EMBL" id="CAFBOS010000289">
    <property type="protein sequence ID" value="CAB5025251.1"/>
    <property type="molecule type" value="Genomic_DNA"/>
</dbReference>
<dbReference type="InterPro" id="IPR011048">
    <property type="entry name" value="Haem_d1_sf"/>
</dbReference>
<proteinExistence type="predicted"/>
<accession>A0A6J7R9A6</accession>
<name>A0A6J7R9A6_9ZZZZ</name>
<sequence length="47" mass="5116">MSKIDPVSNTVTATVNAGFYPVEVAFDGTNIWVANRIYLGTVSKIRV</sequence>